<gene>
    <name evidence="2" type="ORF">LACBIDRAFT_333126</name>
</gene>
<dbReference type="HOGENOM" id="CLU_976837_0_0_1"/>
<dbReference type="Proteomes" id="UP000001194">
    <property type="component" value="Unassembled WGS sequence"/>
</dbReference>
<dbReference type="AlphaFoldDB" id="B0DUZ3"/>
<reference evidence="2 3" key="1">
    <citation type="journal article" date="2008" name="Nature">
        <title>The genome of Laccaria bicolor provides insights into mycorrhizal symbiosis.</title>
        <authorList>
            <person name="Martin F."/>
            <person name="Aerts A."/>
            <person name="Ahren D."/>
            <person name="Brun A."/>
            <person name="Danchin E.G.J."/>
            <person name="Duchaussoy F."/>
            <person name="Gibon J."/>
            <person name="Kohler A."/>
            <person name="Lindquist E."/>
            <person name="Pereda V."/>
            <person name="Salamov A."/>
            <person name="Shapiro H.J."/>
            <person name="Wuyts J."/>
            <person name="Blaudez D."/>
            <person name="Buee M."/>
            <person name="Brokstein P."/>
            <person name="Canbaeck B."/>
            <person name="Cohen D."/>
            <person name="Courty P.E."/>
            <person name="Coutinho P.M."/>
            <person name="Delaruelle C."/>
            <person name="Detter J.C."/>
            <person name="Deveau A."/>
            <person name="DiFazio S."/>
            <person name="Duplessis S."/>
            <person name="Fraissinet-Tachet L."/>
            <person name="Lucic E."/>
            <person name="Frey-Klett P."/>
            <person name="Fourrey C."/>
            <person name="Feussner I."/>
            <person name="Gay G."/>
            <person name="Grimwood J."/>
            <person name="Hoegger P.J."/>
            <person name="Jain P."/>
            <person name="Kilaru S."/>
            <person name="Labbe J."/>
            <person name="Lin Y.C."/>
            <person name="Legue V."/>
            <person name="Le Tacon F."/>
            <person name="Marmeisse R."/>
            <person name="Melayah D."/>
            <person name="Montanini B."/>
            <person name="Muratet M."/>
            <person name="Nehls U."/>
            <person name="Niculita-Hirzel H."/>
            <person name="Oudot-Le Secq M.P."/>
            <person name="Peter M."/>
            <person name="Quesneville H."/>
            <person name="Rajashekar B."/>
            <person name="Reich M."/>
            <person name="Rouhier N."/>
            <person name="Schmutz J."/>
            <person name="Yin T."/>
            <person name="Chalot M."/>
            <person name="Henrissat B."/>
            <person name="Kuees U."/>
            <person name="Lucas S."/>
            <person name="Van de Peer Y."/>
            <person name="Podila G.K."/>
            <person name="Polle A."/>
            <person name="Pukkila P.J."/>
            <person name="Richardson P.M."/>
            <person name="Rouze P."/>
            <person name="Sanders I.R."/>
            <person name="Stajich J.E."/>
            <person name="Tunlid A."/>
            <person name="Tuskan G."/>
            <person name="Grigoriev I.V."/>
        </authorList>
    </citation>
    <scope>NUCLEOTIDE SEQUENCE [LARGE SCALE GENOMIC DNA]</scope>
    <source>
        <strain evidence="3">S238N-H82 / ATCC MYA-4686</strain>
    </source>
</reference>
<keyword evidence="3" id="KW-1185">Reference proteome</keyword>
<feature type="region of interest" description="Disordered" evidence="1">
    <location>
        <begin position="84"/>
        <end position="108"/>
    </location>
</feature>
<evidence type="ECO:0000313" key="3">
    <source>
        <dbReference type="Proteomes" id="UP000001194"/>
    </source>
</evidence>
<dbReference type="EMBL" id="DS547137">
    <property type="protein sequence ID" value="EDR01698.1"/>
    <property type="molecule type" value="Genomic_DNA"/>
</dbReference>
<evidence type="ECO:0000256" key="1">
    <source>
        <dbReference type="SAM" id="MobiDB-lite"/>
    </source>
</evidence>
<organism evidence="3">
    <name type="scientific">Laccaria bicolor (strain S238N-H82 / ATCC MYA-4686)</name>
    <name type="common">Bicoloured deceiver</name>
    <name type="synonym">Laccaria laccata var. bicolor</name>
    <dbReference type="NCBI Taxonomy" id="486041"/>
    <lineage>
        <taxon>Eukaryota</taxon>
        <taxon>Fungi</taxon>
        <taxon>Dikarya</taxon>
        <taxon>Basidiomycota</taxon>
        <taxon>Agaricomycotina</taxon>
        <taxon>Agaricomycetes</taxon>
        <taxon>Agaricomycetidae</taxon>
        <taxon>Agaricales</taxon>
        <taxon>Agaricineae</taxon>
        <taxon>Hydnangiaceae</taxon>
        <taxon>Laccaria</taxon>
    </lineage>
</organism>
<dbReference type="GeneID" id="6083385"/>
<proteinExistence type="predicted"/>
<name>B0DUZ3_LACBS</name>
<protein>
    <submittedName>
        <fullName evidence="2">Predicted protein</fullName>
    </submittedName>
</protein>
<dbReference type="KEGG" id="lbc:LACBIDRAFT_333126"/>
<accession>B0DUZ3</accession>
<evidence type="ECO:0000313" key="2">
    <source>
        <dbReference type="EMBL" id="EDR01698.1"/>
    </source>
</evidence>
<sequence length="285" mass="31837">MSIVVLRVGKCQRWALSHHVILADVDTLVISSTAKAIIAWETRRKSLDQNQLFIHDPRNAYPAHFSQSPCRKGIEAKKFYGGGTRNTFNSSRENNRPTHNGRILHGSRSRKPCDALRKIQAKLFQIKNHEIVLLKGSDLMSGILPEQDSDTSRWNIPLCGSRTMKNRGRRSISSHIVRNVKDVRYSCTRLPTSGMLRMEELPMRFERDGSGIEGGVGGYHSFSKCIYARPVPQGGVQTRRDGPSTQAQLNDMETHRAITAHGYGLGLVVDFDDVLGSCLALVLCI</sequence>
<dbReference type="InParanoid" id="B0DUZ3"/>
<dbReference type="RefSeq" id="XP_001887774.1">
    <property type="nucleotide sequence ID" value="XM_001887739.1"/>
</dbReference>